<dbReference type="GO" id="GO:0009055">
    <property type="term" value="F:electron transfer activity"/>
    <property type="evidence" value="ECO:0007669"/>
    <property type="project" value="InterPro"/>
</dbReference>
<dbReference type="RefSeq" id="WP_312646960.1">
    <property type="nucleotide sequence ID" value="NZ_CP116967.1"/>
</dbReference>
<dbReference type="GO" id="GO:0020037">
    <property type="term" value="F:heme binding"/>
    <property type="evidence" value="ECO:0007669"/>
    <property type="project" value="InterPro"/>
</dbReference>
<dbReference type="KEGG" id="nall:PP769_09835"/>
<dbReference type="GO" id="GO:0046872">
    <property type="term" value="F:metal ion binding"/>
    <property type="evidence" value="ECO:0007669"/>
    <property type="project" value="UniProtKB-KW"/>
</dbReference>
<dbReference type="Pfam" id="PF13442">
    <property type="entry name" value="Cytochrome_CBB3"/>
    <property type="match status" value="1"/>
</dbReference>
<keyword evidence="7" id="KW-1185">Reference proteome</keyword>
<keyword evidence="1 4" id="KW-0349">Heme</keyword>
<evidence type="ECO:0000256" key="2">
    <source>
        <dbReference type="ARBA" id="ARBA00022723"/>
    </source>
</evidence>
<evidence type="ECO:0000256" key="1">
    <source>
        <dbReference type="ARBA" id="ARBA00022617"/>
    </source>
</evidence>
<gene>
    <name evidence="6" type="ORF">PP769_09835</name>
</gene>
<reference evidence="6 7" key="1">
    <citation type="submission" date="2023-01" db="EMBL/GenBank/DDBJ databases">
        <title>Cultivation and genomic characterization of new, ubiquitous marine nitrite-oxidizing bacteria from the Nitrospirales.</title>
        <authorList>
            <person name="Mueller A.J."/>
            <person name="Daebeler A."/>
            <person name="Herbold C.W."/>
            <person name="Kirkegaard R.H."/>
            <person name="Daims H."/>
        </authorList>
    </citation>
    <scope>NUCLEOTIDE SEQUENCE [LARGE SCALE GENOMIC DNA]</scope>
    <source>
        <strain evidence="6 7">VA</strain>
    </source>
</reference>
<name>A0AA96GJE2_9BACT</name>
<keyword evidence="3 4" id="KW-0408">Iron</keyword>
<dbReference type="InterPro" id="IPR009056">
    <property type="entry name" value="Cyt_c-like_dom"/>
</dbReference>
<evidence type="ECO:0000313" key="6">
    <source>
        <dbReference type="EMBL" id="WNM60033.1"/>
    </source>
</evidence>
<evidence type="ECO:0000313" key="7">
    <source>
        <dbReference type="Proteomes" id="UP001302719"/>
    </source>
</evidence>
<dbReference type="AlphaFoldDB" id="A0AA96GJE2"/>
<dbReference type="Proteomes" id="UP001302719">
    <property type="component" value="Chromosome"/>
</dbReference>
<proteinExistence type="predicted"/>
<organism evidence="6 7">
    <name type="scientific">Candidatus Nitrospira allomarina</name>
    <dbReference type="NCBI Taxonomy" id="3020900"/>
    <lineage>
        <taxon>Bacteria</taxon>
        <taxon>Pseudomonadati</taxon>
        <taxon>Nitrospirota</taxon>
        <taxon>Nitrospiria</taxon>
        <taxon>Nitrospirales</taxon>
        <taxon>Nitrospiraceae</taxon>
        <taxon>Nitrospira</taxon>
    </lineage>
</organism>
<sequence length="133" mass="15356">MHQPHKYLWFLSFIFLMAWPILAFSQEVPGNPQNGKILFEKHCANCHGEKGAGDGPDTQFLLVQPANFHSLESRSKTDWELMNVITYGAVFSPMHGWSGRLTEDERWDVLRYIRFLAPFNPIAKLRPSTERHG</sequence>
<dbReference type="EMBL" id="CP116967">
    <property type="protein sequence ID" value="WNM60033.1"/>
    <property type="molecule type" value="Genomic_DNA"/>
</dbReference>
<protein>
    <submittedName>
        <fullName evidence="6">Cytochrome c</fullName>
    </submittedName>
</protein>
<feature type="domain" description="Cytochrome c" evidence="5">
    <location>
        <begin position="30"/>
        <end position="117"/>
    </location>
</feature>
<dbReference type="Gene3D" id="1.10.760.10">
    <property type="entry name" value="Cytochrome c-like domain"/>
    <property type="match status" value="1"/>
</dbReference>
<keyword evidence="2 4" id="KW-0479">Metal-binding</keyword>
<evidence type="ECO:0000256" key="4">
    <source>
        <dbReference type="PROSITE-ProRule" id="PRU00433"/>
    </source>
</evidence>
<dbReference type="SUPFAM" id="SSF46626">
    <property type="entry name" value="Cytochrome c"/>
    <property type="match status" value="1"/>
</dbReference>
<evidence type="ECO:0000259" key="5">
    <source>
        <dbReference type="PROSITE" id="PS51007"/>
    </source>
</evidence>
<evidence type="ECO:0000256" key="3">
    <source>
        <dbReference type="ARBA" id="ARBA00023004"/>
    </source>
</evidence>
<accession>A0AA96GJE2</accession>
<dbReference type="PROSITE" id="PS51007">
    <property type="entry name" value="CYTC"/>
    <property type="match status" value="1"/>
</dbReference>
<dbReference type="InterPro" id="IPR036909">
    <property type="entry name" value="Cyt_c-like_dom_sf"/>
</dbReference>